<evidence type="ECO:0000313" key="2">
    <source>
        <dbReference type="EMBL" id="KAG8201097.1"/>
    </source>
</evidence>
<dbReference type="GO" id="GO:0099044">
    <property type="term" value="P:vesicle tethering to endoplasmic reticulum"/>
    <property type="evidence" value="ECO:0007669"/>
    <property type="project" value="TreeGrafter"/>
</dbReference>
<accession>A0AAV6VWZ1</accession>
<evidence type="ECO:0000313" key="3">
    <source>
        <dbReference type="Proteomes" id="UP000827092"/>
    </source>
</evidence>
<dbReference type="SUPFAM" id="SSF55961">
    <property type="entry name" value="Bet v1-like"/>
    <property type="match status" value="1"/>
</dbReference>
<organism evidence="2 3">
    <name type="scientific">Oedothorax gibbosus</name>
    <dbReference type="NCBI Taxonomy" id="931172"/>
    <lineage>
        <taxon>Eukaryota</taxon>
        <taxon>Metazoa</taxon>
        <taxon>Ecdysozoa</taxon>
        <taxon>Arthropoda</taxon>
        <taxon>Chelicerata</taxon>
        <taxon>Arachnida</taxon>
        <taxon>Araneae</taxon>
        <taxon>Araneomorphae</taxon>
        <taxon>Entelegynae</taxon>
        <taxon>Araneoidea</taxon>
        <taxon>Linyphiidae</taxon>
        <taxon>Erigoninae</taxon>
        <taxon>Oedothorax</taxon>
    </lineage>
</organism>
<dbReference type="PANTHER" id="PTHR46121">
    <property type="entry name" value="STEROIDOGENIC ACUTE REGULATORY PROTEIN-LIKE"/>
    <property type="match status" value="1"/>
</dbReference>
<dbReference type="AlphaFoldDB" id="A0AAV6VWZ1"/>
<dbReference type="Pfam" id="PF01852">
    <property type="entry name" value="START"/>
    <property type="match status" value="1"/>
</dbReference>
<sequence length="238" mass="27242">MMNFAFNTFTRILHANCQQMIQETPKIKKKDYQQVAEEALQKAVSIIESDGWKKERSNGNGDIIYSKTIPIYGKVFKFEGILNMPAAKVIDILYYKVEEMHKWNPTVKKCRIIEKINEHVDISHTIATEGAAGLVASRDFVNIRIWKKKNSDYLHGSVATNHLEVPEIAKYVRGEQGPTVYIMSPISENPQQCKLTWLLNTNLKGWIPQYLIDQTLSTVMLDYVHSLRKHSASSKTSV</sequence>
<dbReference type="InterPro" id="IPR051869">
    <property type="entry name" value="STARD3"/>
</dbReference>
<dbReference type="PANTHER" id="PTHR46121:SF4">
    <property type="entry name" value="STEROIDOGENIC ACUTE REGULATORY PROTEIN-LIKE"/>
    <property type="match status" value="1"/>
</dbReference>
<feature type="domain" description="START" evidence="1">
    <location>
        <begin position="48"/>
        <end position="236"/>
    </location>
</feature>
<dbReference type="GO" id="GO:0008289">
    <property type="term" value="F:lipid binding"/>
    <property type="evidence" value="ECO:0007669"/>
    <property type="project" value="InterPro"/>
</dbReference>
<keyword evidence="3" id="KW-1185">Reference proteome</keyword>
<dbReference type="InterPro" id="IPR023393">
    <property type="entry name" value="START-like_dom_sf"/>
</dbReference>
<dbReference type="PRINTS" id="PR00978">
    <property type="entry name" value="STARPROTEIN"/>
</dbReference>
<dbReference type="EMBL" id="JAFNEN010000008">
    <property type="protein sequence ID" value="KAG8201097.1"/>
    <property type="molecule type" value="Genomic_DNA"/>
</dbReference>
<proteinExistence type="predicted"/>
<dbReference type="Proteomes" id="UP000827092">
    <property type="component" value="Unassembled WGS sequence"/>
</dbReference>
<comment type="caution">
    <text evidence="2">The sequence shown here is derived from an EMBL/GenBank/DDBJ whole genome shotgun (WGS) entry which is preliminary data.</text>
</comment>
<dbReference type="InterPro" id="IPR002913">
    <property type="entry name" value="START_lipid-bd_dom"/>
</dbReference>
<dbReference type="GO" id="GO:0005789">
    <property type="term" value="C:endoplasmic reticulum membrane"/>
    <property type="evidence" value="ECO:0007669"/>
    <property type="project" value="TreeGrafter"/>
</dbReference>
<protein>
    <recommendedName>
        <fullName evidence="1">START domain-containing protein</fullName>
    </recommendedName>
</protein>
<evidence type="ECO:0000259" key="1">
    <source>
        <dbReference type="PROSITE" id="PS50848"/>
    </source>
</evidence>
<dbReference type="GO" id="GO:0140284">
    <property type="term" value="C:endoplasmic reticulum-endosome membrane contact site"/>
    <property type="evidence" value="ECO:0007669"/>
    <property type="project" value="TreeGrafter"/>
</dbReference>
<dbReference type="Gene3D" id="3.30.530.20">
    <property type="match status" value="1"/>
</dbReference>
<dbReference type="SMART" id="SM00234">
    <property type="entry name" value="START"/>
    <property type="match status" value="1"/>
</dbReference>
<dbReference type="InterPro" id="IPR000799">
    <property type="entry name" value="StAR-like"/>
</dbReference>
<dbReference type="PROSITE" id="PS50848">
    <property type="entry name" value="START"/>
    <property type="match status" value="1"/>
</dbReference>
<dbReference type="GO" id="GO:0031902">
    <property type="term" value="C:late endosome membrane"/>
    <property type="evidence" value="ECO:0007669"/>
    <property type="project" value="TreeGrafter"/>
</dbReference>
<name>A0AAV6VWZ1_9ARAC</name>
<dbReference type="GO" id="GO:0005765">
    <property type="term" value="C:lysosomal membrane"/>
    <property type="evidence" value="ECO:0007669"/>
    <property type="project" value="TreeGrafter"/>
</dbReference>
<reference evidence="2 3" key="1">
    <citation type="journal article" date="2022" name="Nat. Ecol. Evol.">
        <title>A masculinizing supergene underlies an exaggerated male reproductive morph in a spider.</title>
        <authorList>
            <person name="Hendrickx F."/>
            <person name="De Corte Z."/>
            <person name="Sonet G."/>
            <person name="Van Belleghem S.M."/>
            <person name="Kostlbacher S."/>
            <person name="Vangestel C."/>
        </authorList>
    </citation>
    <scope>NUCLEOTIDE SEQUENCE [LARGE SCALE GENOMIC DNA]</scope>
    <source>
        <strain evidence="2">W744_W776</strain>
    </source>
</reference>
<gene>
    <name evidence="2" type="ORF">JTE90_028767</name>
</gene>